<keyword evidence="1 3" id="KW-0853">WD repeat</keyword>
<evidence type="ECO:0000256" key="1">
    <source>
        <dbReference type="ARBA" id="ARBA00022574"/>
    </source>
</evidence>
<dbReference type="GO" id="GO:0000027">
    <property type="term" value="P:ribosomal large subunit assembly"/>
    <property type="evidence" value="ECO:0007669"/>
    <property type="project" value="TreeGrafter"/>
</dbReference>
<keyword evidence="2" id="KW-0677">Repeat</keyword>
<feature type="repeat" description="WD" evidence="3">
    <location>
        <begin position="725"/>
        <end position="757"/>
    </location>
</feature>
<name>A0A0C2WG93_AMAMK</name>
<dbReference type="PROSITE" id="PS50294">
    <property type="entry name" value="WD_REPEATS_REGION"/>
    <property type="match status" value="2"/>
</dbReference>
<sequence>MFHKTTSGNVNETKLINNSRDNANIADPAAQMQQLLGASAQDRTLLKDLDHFYTIMLRNVVPENCDDDDTVSRYQSVVGAIISVQHPLPVSTISHLIDINVEDIHAVLDKLQPVTVLGGDSVPRVYHESFPDYLTDQARCKDPLLRIDPRMHHTQIATRCFEIMDKHLKRNILGLGDPARFMSNEDGLKEDGITDEQVKEKIPQQLRYACVYWVNHLEVANIEDADLMKRLKRFADEHMLHWFEVLSLIGILDLAHRAIGVVLKVLMLRSSDLHQLLSDALRFISKFYETIKRSALHTYCSALPFTATDSLLYRRYNKDAVDNICGIEGGPEKWDALVANLSHGEPVNVVKFSLDSTLFVSWSEDHRTDVQRKLKIWDAVTGTPISTVPGHRFAVDNDFSTVASSEDKTITFYNLNGSTRGTVFTTPSNIQKLALSYGSSRVAAALSDDTVWLWESSNAELIDRFDGFGGSRRLQFSPTGTRLAHSSAIGIQLRDGISGRFIADLRCGLSHKFEFSGDGSRMASLSPDDTLTLWNSESGALIGTLTDVGRHGLAISANGSLLATANHTQVTLWTESRNHLAHVKVLEVEFAACSMAFSWDNILAIANHVGIRLYNVNTHSFIHTLPLSGDPTSLAFSPDCTRLAVGGDNGNVSLWDIRGIDASCPPLEGNAVAVTTLALSRDCSRLACGLEDGTVELWETSPTKRRIGLALRSKMETIFSRIFRQSRHTESVRALGFDPDGRLFASGSEDGTIKLWDGGDGALRGTLKVPGGLQAVALSNDVLVATWGRWHEEHYDGSVTLWSLDTLSPIHTFKASDDEAFKASIAENSTLIAVFSRRHADLLDVVTRTTIATFDASFLIHTMTFLPDNSQLVAQSHEGLFQSFNLIDNHTTTEGPTLEHLIQLPDIPLWHGVPIWHCQDKDSGQHYLAALFSQHTSPVPVLWIPRDIPVTTWTQGSSMIALGCRDGRVIILRLPTNHVS</sequence>
<feature type="repeat" description="WD" evidence="3">
    <location>
        <begin position="632"/>
        <end position="658"/>
    </location>
</feature>
<keyword evidence="5" id="KW-1185">Reference proteome</keyword>
<dbReference type="InterPro" id="IPR011047">
    <property type="entry name" value="Quinoprotein_ADH-like_sf"/>
</dbReference>
<evidence type="ECO:0000313" key="5">
    <source>
        <dbReference type="Proteomes" id="UP000054549"/>
    </source>
</evidence>
<dbReference type="GO" id="GO:0005730">
    <property type="term" value="C:nucleolus"/>
    <property type="evidence" value="ECO:0007669"/>
    <property type="project" value="TreeGrafter"/>
</dbReference>
<dbReference type="SMART" id="SM00320">
    <property type="entry name" value="WD40"/>
    <property type="match status" value="9"/>
</dbReference>
<dbReference type="STRING" id="946122.A0A0C2WG93"/>
<dbReference type="SUPFAM" id="SSF50978">
    <property type="entry name" value="WD40 repeat-like"/>
    <property type="match status" value="1"/>
</dbReference>
<reference evidence="4 5" key="1">
    <citation type="submission" date="2014-04" db="EMBL/GenBank/DDBJ databases">
        <title>Evolutionary Origins and Diversification of the Mycorrhizal Mutualists.</title>
        <authorList>
            <consortium name="DOE Joint Genome Institute"/>
            <consortium name="Mycorrhizal Genomics Consortium"/>
            <person name="Kohler A."/>
            <person name="Kuo A."/>
            <person name="Nagy L.G."/>
            <person name="Floudas D."/>
            <person name="Copeland A."/>
            <person name="Barry K.W."/>
            <person name="Cichocki N."/>
            <person name="Veneault-Fourrey C."/>
            <person name="LaButti K."/>
            <person name="Lindquist E.A."/>
            <person name="Lipzen A."/>
            <person name="Lundell T."/>
            <person name="Morin E."/>
            <person name="Murat C."/>
            <person name="Riley R."/>
            <person name="Ohm R."/>
            <person name="Sun H."/>
            <person name="Tunlid A."/>
            <person name="Henrissat B."/>
            <person name="Grigoriev I.V."/>
            <person name="Hibbett D.S."/>
            <person name="Martin F."/>
        </authorList>
    </citation>
    <scope>NUCLEOTIDE SEQUENCE [LARGE SCALE GENOMIC DNA]</scope>
    <source>
        <strain evidence="4 5">Koide BX008</strain>
    </source>
</reference>
<dbReference type="OrthoDB" id="10251741at2759"/>
<dbReference type="AlphaFoldDB" id="A0A0C2WG93"/>
<dbReference type="InterPro" id="IPR001680">
    <property type="entry name" value="WD40_rpt"/>
</dbReference>
<accession>A0A0C2WG93</accession>
<evidence type="ECO:0000256" key="2">
    <source>
        <dbReference type="ARBA" id="ARBA00022737"/>
    </source>
</evidence>
<evidence type="ECO:0000313" key="4">
    <source>
        <dbReference type="EMBL" id="KIL55631.1"/>
    </source>
</evidence>
<evidence type="ECO:0000256" key="3">
    <source>
        <dbReference type="PROSITE-ProRule" id="PRU00221"/>
    </source>
</evidence>
<dbReference type="Proteomes" id="UP000054549">
    <property type="component" value="Unassembled WGS sequence"/>
</dbReference>
<dbReference type="InterPro" id="IPR036322">
    <property type="entry name" value="WD40_repeat_dom_sf"/>
</dbReference>
<dbReference type="PANTHER" id="PTHR19848:SF8">
    <property type="entry name" value="F-BOX AND WD REPEAT DOMAIN CONTAINING 7"/>
    <property type="match status" value="1"/>
</dbReference>
<dbReference type="PROSITE" id="PS50082">
    <property type="entry name" value="WD_REPEATS_2"/>
    <property type="match status" value="3"/>
</dbReference>
<dbReference type="InParanoid" id="A0A0C2WG93"/>
<dbReference type="InterPro" id="IPR015943">
    <property type="entry name" value="WD40/YVTN_repeat-like_dom_sf"/>
</dbReference>
<dbReference type="Gene3D" id="2.130.10.10">
    <property type="entry name" value="YVTN repeat-like/Quinoprotein amine dehydrogenase"/>
    <property type="match status" value="4"/>
</dbReference>
<dbReference type="PANTHER" id="PTHR19848">
    <property type="entry name" value="WD40 REPEAT PROTEIN"/>
    <property type="match status" value="1"/>
</dbReference>
<feature type="repeat" description="WD" evidence="3">
    <location>
        <begin position="667"/>
        <end position="699"/>
    </location>
</feature>
<gene>
    <name evidence="4" type="ORF">M378DRAFT_173474</name>
</gene>
<organism evidence="4 5">
    <name type="scientific">Amanita muscaria (strain Koide BX008)</name>
    <dbReference type="NCBI Taxonomy" id="946122"/>
    <lineage>
        <taxon>Eukaryota</taxon>
        <taxon>Fungi</taxon>
        <taxon>Dikarya</taxon>
        <taxon>Basidiomycota</taxon>
        <taxon>Agaricomycotina</taxon>
        <taxon>Agaricomycetes</taxon>
        <taxon>Agaricomycetidae</taxon>
        <taxon>Agaricales</taxon>
        <taxon>Pluteineae</taxon>
        <taxon>Amanitaceae</taxon>
        <taxon>Amanita</taxon>
    </lineage>
</organism>
<dbReference type="EMBL" id="KN818491">
    <property type="protein sequence ID" value="KIL55631.1"/>
    <property type="molecule type" value="Genomic_DNA"/>
</dbReference>
<dbReference type="HOGENOM" id="CLU_000288_6_19_1"/>
<protein>
    <submittedName>
        <fullName evidence="4">Uncharacterized protein</fullName>
    </submittedName>
</protein>
<dbReference type="SUPFAM" id="SSF50998">
    <property type="entry name" value="Quinoprotein alcohol dehydrogenase-like"/>
    <property type="match status" value="1"/>
</dbReference>
<proteinExistence type="predicted"/>
<dbReference type="Pfam" id="PF00400">
    <property type="entry name" value="WD40"/>
    <property type="match status" value="3"/>
</dbReference>